<reference evidence="1" key="2">
    <citation type="submission" date="2018-05" db="EMBL/GenBank/DDBJ databases">
        <title>OmerRS3 (Oryza meridionalis Reference Sequence Version 3).</title>
        <authorList>
            <person name="Zhang J."/>
            <person name="Kudrna D."/>
            <person name="Lee S."/>
            <person name="Talag J."/>
            <person name="Welchert J."/>
            <person name="Wing R.A."/>
        </authorList>
    </citation>
    <scope>NUCLEOTIDE SEQUENCE [LARGE SCALE GENOMIC DNA]</scope>
    <source>
        <strain evidence="1">cv. OR44</strain>
    </source>
</reference>
<evidence type="ECO:0000313" key="1">
    <source>
        <dbReference type="EnsemblPlants" id="OMERI05G06030.1"/>
    </source>
</evidence>
<dbReference type="AlphaFoldDB" id="A0A0E0DN79"/>
<protein>
    <submittedName>
        <fullName evidence="1">Uncharacterized protein</fullName>
    </submittedName>
</protein>
<organism evidence="1">
    <name type="scientific">Oryza meridionalis</name>
    <dbReference type="NCBI Taxonomy" id="40149"/>
    <lineage>
        <taxon>Eukaryota</taxon>
        <taxon>Viridiplantae</taxon>
        <taxon>Streptophyta</taxon>
        <taxon>Embryophyta</taxon>
        <taxon>Tracheophyta</taxon>
        <taxon>Spermatophyta</taxon>
        <taxon>Magnoliopsida</taxon>
        <taxon>Liliopsida</taxon>
        <taxon>Poales</taxon>
        <taxon>Poaceae</taxon>
        <taxon>BOP clade</taxon>
        <taxon>Oryzoideae</taxon>
        <taxon>Oryzeae</taxon>
        <taxon>Oryzinae</taxon>
        <taxon>Oryza</taxon>
    </lineage>
</organism>
<sequence length="86" mass="8644">MGAPGFNLEPTPAAGCASRGVGRRLSCSQRPAPTAMTTAHGTLPPPSVAAVELVPLPAPSPSLPVMDFEEFSSLLCTGYVGSSSGM</sequence>
<accession>A0A0E0DN79</accession>
<dbReference type="EnsemblPlants" id="OMERI05G06030.1">
    <property type="protein sequence ID" value="OMERI05G06030.1"/>
    <property type="gene ID" value="OMERI05G06030"/>
</dbReference>
<evidence type="ECO:0000313" key="2">
    <source>
        <dbReference type="Proteomes" id="UP000008021"/>
    </source>
</evidence>
<proteinExistence type="predicted"/>
<dbReference type="Gramene" id="OMERI05G06030.1">
    <property type="protein sequence ID" value="OMERI05G06030.1"/>
    <property type="gene ID" value="OMERI05G06030"/>
</dbReference>
<keyword evidence="2" id="KW-1185">Reference proteome</keyword>
<name>A0A0E0DN79_9ORYZ</name>
<reference evidence="1" key="1">
    <citation type="submission" date="2015-04" db="UniProtKB">
        <authorList>
            <consortium name="EnsemblPlants"/>
        </authorList>
    </citation>
    <scope>IDENTIFICATION</scope>
</reference>
<dbReference type="HOGENOM" id="CLU_2501739_0_0_1"/>
<dbReference type="Proteomes" id="UP000008021">
    <property type="component" value="Chromosome 5"/>
</dbReference>